<gene>
    <name evidence="2" type="ORF">XAT740_LOCUS1924</name>
</gene>
<proteinExistence type="predicted"/>
<reference evidence="2" key="1">
    <citation type="submission" date="2021-02" db="EMBL/GenBank/DDBJ databases">
        <authorList>
            <person name="Nowell W R."/>
        </authorList>
    </citation>
    <scope>NUCLEOTIDE SEQUENCE</scope>
</reference>
<evidence type="ECO:0000313" key="2">
    <source>
        <dbReference type="EMBL" id="CAF0780116.1"/>
    </source>
</evidence>
<sequence>MKRHLITNELFLPSVIHNRKQRNLLEQEAFNQNQFLLPKHQRTKTHSLSSSSSSYTSLDSYLKDFHLSQEDFLQLRKALHTIFQYLRHNHLLEQRLISPYLQNSEQSSFPLYTNEHFIRNGLLNHNDRQESQGTHFQSDSTLSSMAISPVNLTLPLTLLSNRQYLFNALTTNFISDRFRRIQSILAFHPKDNERESIVLRRNKVHVWKRDNLFEQSSSIVEEKRQVDGLKGHRTSSTSQTTSQGTYNHNDEEEKNKNLAGMMITDDLFPMIKTLAPYIVIQDTNATSFATKNINTRTNEKRNQPVNHRLTERRKQSICRSEGLRAKLFSLNDRSHEKKRNYLLDEFASVLTQISKR</sequence>
<protein>
    <submittedName>
        <fullName evidence="2">Uncharacterized protein</fullName>
    </submittedName>
</protein>
<evidence type="ECO:0000256" key="1">
    <source>
        <dbReference type="SAM" id="MobiDB-lite"/>
    </source>
</evidence>
<feature type="compositionally biased region" description="Low complexity" evidence="1">
    <location>
        <begin position="234"/>
        <end position="243"/>
    </location>
</feature>
<feature type="region of interest" description="Disordered" evidence="1">
    <location>
        <begin position="223"/>
        <end position="251"/>
    </location>
</feature>
<comment type="caution">
    <text evidence="2">The sequence shown here is derived from an EMBL/GenBank/DDBJ whole genome shotgun (WGS) entry which is preliminary data.</text>
</comment>
<keyword evidence="3" id="KW-1185">Reference proteome</keyword>
<dbReference type="Proteomes" id="UP000663828">
    <property type="component" value="Unassembled WGS sequence"/>
</dbReference>
<dbReference type="AlphaFoldDB" id="A0A813RF84"/>
<organism evidence="2 3">
    <name type="scientific">Adineta ricciae</name>
    <name type="common">Rotifer</name>
    <dbReference type="NCBI Taxonomy" id="249248"/>
    <lineage>
        <taxon>Eukaryota</taxon>
        <taxon>Metazoa</taxon>
        <taxon>Spiralia</taxon>
        <taxon>Gnathifera</taxon>
        <taxon>Rotifera</taxon>
        <taxon>Eurotatoria</taxon>
        <taxon>Bdelloidea</taxon>
        <taxon>Adinetida</taxon>
        <taxon>Adinetidae</taxon>
        <taxon>Adineta</taxon>
    </lineage>
</organism>
<evidence type="ECO:0000313" key="3">
    <source>
        <dbReference type="Proteomes" id="UP000663828"/>
    </source>
</evidence>
<dbReference type="EMBL" id="CAJNOR010000062">
    <property type="protein sequence ID" value="CAF0780116.1"/>
    <property type="molecule type" value="Genomic_DNA"/>
</dbReference>
<accession>A0A813RF84</accession>
<name>A0A813RF84_ADIRI</name>